<evidence type="ECO:0000256" key="4">
    <source>
        <dbReference type="ARBA" id="ARBA00022801"/>
    </source>
</evidence>
<dbReference type="EC" id="3.2.1.21" evidence="3"/>
<dbReference type="PANTHER" id="PTHR42715:SF14">
    <property type="entry name" value="BETA-GLUCOSIDASE D-RELATED"/>
    <property type="match status" value="1"/>
</dbReference>
<dbReference type="Proteomes" id="UP000053593">
    <property type="component" value="Unassembled WGS sequence"/>
</dbReference>
<dbReference type="SMART" id="SM01217">
    <property type="entry name" value="Fn3_like"/>
    <property type="match status" value="1"/>
</dbReference>
<evidence type="ECO:0000256" key="2">
    <source>
        <dbReference type="ARBA" id="ARBA00005336"/>
    </source>
</evidence>
<keyword evidence="5" id="KW-0326">Glycosidase</keyword>
<dbReference type="InterPro" id="IPR026891">
    <property type="entry name" value="Fn3-like"/>
</dbReference>
<evidence type="ECO:0000313" key="7">
    <source>
        <dbReference type="EMBL" id="KIK54821.1"/>
    </source>
</evidence>
<dbReference type="EMBL" id="KN834812">
    <property type="protein sequence ID" value="KIK54821.1"/>
    <property type="molecule type" value="Genomic_DNA"/>
</dbReference>
<evidence type="ECO:0000256" key="1">
    <source>
        <dbReference type="ARBA" id="ARBA00000448"/>
    </source>
</evidence>
<dbReference type="AlphaFoldDB" id="A0A0D0BJ92"/>
<dbReference type="InterPro" id="IPR050288">
    <property type="entry name" value="Cellulose_deg_GH3"/>
</dbReference>
<evidence type="ECO:0000313" key="8">
    <source>
        <dbReference type="Proteomes" id="UP000053593"/>
    </source>
</evidence>
<dbReference type="PANTHER" id="PTHR42715">
    <property type="entry name" value="BETA-GLUCOSIDASE"/>
    <property type="match status" value="1"/>
</dbReference>
<keyword evidence="4" id="KW-0378">Hydrolase</keyword>
<feature type="non-terminal residue" evidence="7">
    <location>
        <position position="1"/>
    </location>
</feature>
<evidence type="ECO:0000256" key="5">
    <source>
        <dbReference type="ARBA" id="ARBA00023295"/>
    </source>
</evidence>
<reference evidence="7 8" key="1">
    <citation type="submission" date="2014-04" db="EMBL/GenBank/DDBJ databases">
        <title>Evolutionary Origins and Diversification of the Mycorrhizal Mutualists.</title>
        <authorList>
            <consortium name="DOE Joint Genome Institute"/>
            <consortium name="Mycorrhizal Genomics Consortium"/>
            <person name="Kohler A."/>
            <person name="Kuo A."/>
            <person name="Nagy L.G."/>
            <person name="Floudas D."/>
            <person name="Copeland A."/>
            <person name="Barry K.W."/>
            <person name="Cichocki N."/>
            <person name="Veneault-Fourrey C."/>
            <person name="LaButti K."/>
            <person name="Lindquist E.A."/>
            <person name="Lipzen A."/>
            <person name="Lundell T."/>
            <person name="Morin E."/>
            <person name="Murat C."/>
            <person name="Riley R."/>
            <person name="Ohm R."/>
            <person name="Sun H."/>
            <person name="Tunlid A."/>
            <person name="Henrissat B."/>
            <person name="Grigoriev I.V."/>
            <person name="Hibbett D.S."/>
            <person name="Martin F."/>
        </authorList>
    </citation>
    <scope>NUCLEOTIDE SEQUENCE [LARGE SCALE GENOMIC DNA]</scope>
    <source>
        <strain evidence="7 8">FD-317 M1</strain>
    </source>
</reference>
<dbReference type="Pfam" id="PF14310">
    <property type="entry name" value="Fn3-like"/>
    <property type="match status" value="1"/>
</dbReference>
<gene>
    <name evidence="7" type="ORF">GYMLUDRAFT_176666</name>
</gene>
<dbReference type="InterPro" id="IPR013783">
    <property type="entry name" value="Ig-like_fold"/>
</dbReference>
<sequence length="96" mass="10630">TITLSITNNGTVAGAEIAQLYMTYPDVADQPIRQLRGFEKISIEPGASDTVTFQLLKRDFAFWNVTAQEWAVASGEYNLYGGASSRDLRVQTTLRI</sequence>
<evidence type="ECO:0000259" key="6">
    <source>
        <dbReference type="SMART" id="SM01217"/>
    </source>
</evidence>
<comment type="catalytic activity">
    <reaction evidence="1">
        <text>Hydrolysis of terminal, non-reducing beta-D-glucosyl residues with release of beta-D-glucose.</text>
        <dbReference type="EC" id="3.2.1.21"/>
    </reaction>
</comment>
<accession>A0A0D0BJ92</accession>
<dbReference type="OrthoDB" id="416222at2759"/>
<organism evidence="7 8">
    <name type="scientific">Collybiopsis luxurians FD-317 M1</name>
    <dbReference type="NCBI Taxonomy" id="944289"/>
    <lineage>
        <taxon>Eukaryota</taxon>
        <taxon>Fungi</taxon>
        <taxon>Dikarya</taxon>
        <taxon>Basidiomycota</taxon>
        <taxon>Agaricomycotina</taxon>
        <taxon>Agaricomycetes</taxon>
        <taxon>Agaricomycetidae</taxon>
        <taxon>Agaricales</taxon>
        <taxon>Marasmiineae</taxon>
        <taxon>Omphalotaceae</taxon>
        <taxon>Collybiopsis</taxon>
        <taxon>Collybiopsis luxurians</taxon>
    </lineage>
</organism>
<dbReference type="GO" id="GO:0009251">
    <property type="term" value="P:glucan catabolic process"/>
    <property type="evidence" value="ECO:0007669"/>
    <property type="project" value="TreeGrafter"/>
</dbReference>
<dbReference type="Gene3D" id="2.60.40.10">
    <property type="entry name" value="Immunoglobulins"/>
    <property type="match status" value="1"/>
</dbReference>
<feature type="domain" description="Fibronectin type III-like" evidence="6">
    <location>
        <begin position="16"/>
        <end position="85"/>
    </location>
</feature>
<keyword evidence="8" id="KW-1185">Reference proteome</keyword>
<dbReference type="GO" id="GO:0008422">
    <property type="term" value="F:beta-glucosidase activity"/>
    <property type="evidence" value="ECO:0007669"/>
    <property type="project" value="UniProtKB-EC"/>
</dbReference>
<dbReference type="HOGENOM" id="CLU_004542_10_0_1"/>
<comment type="similarity">
    <text evidence="2">Belongs to the glycosyl hydrolase 3 family.</text>
</comment>
<name>A0A0D0BJ92_9AGAR</name>
<protein>
    <recommendedName>
        <fullName evidence="3">beta-glucosidase</fullName>
        <ecNumber evidence="3">3.2.1.21</ecNumber>
    </recommendedName>
</protein>
<evidence type="ECO:0000256" key="3">
    <source>
        <dbReference type="ARBA" id="ARBA00012744"/>
    </source>
</evidence>
<proteinExistence type="inferred from homology"/>